<dbReference type="Pfam" id="PF07635">
    <property type="entry name" value="PSCyt1"/>
    <property type="match status" value="1"/>
</dbReference>
<dbReference type="PANTHER" id="PTHR35889">
    <property type="entry name" value="CYCLOINULO-OLIGOSACCHARIDE FRUCTANOTRANSFERASE-RELATED"/>
    <property type="match status" value="1"/>
</dbReference>
<dbReference type="SUPFAM" id="SSF46626">
    <property type="entry name" value="Cytochrome c"/>
    <property type="match status" value="1"/>
</dbReference>
<evidence type="ECO:0000313" key="3">
    <source>
        <dbReference type="EMBL" id="SVB54531.1"/>
    </source>
</evidence>
<evidence type="ECO:0000259" key="2">
    <source>
        <dbReference type="Pfam" id="PF07635"/>
    </source>
</evidence>
<dbReference type="EMBL" id="UINC01046469">
    <property type="protein sequence ID" value="SVB54531.1"/>
    <property type="molecule type" value="Genomic_DNA"/>
</dbReference>
<protein>
    <recommendedName>
        <fullName evidence="4">Cytochrome c domain-containing protein</fullName>
    </recommendedName>
</protein>
<dbReference type="Gene3D" id="1.10.760.10">
    <property type="entry name" value="Cytochrome c-like domain"/>
    <property type="match status" value="1"/>
</dbReference>
<reference evidence="3" key="1">
    <citation type="submission" date="2018-05" db="EMBL/GenBank/DDBJ databases">
        <authorList>
            <person name="Lanie J.A."/>
            <person name="Ng W.-L."/>
            <person name="Kazmierczak K.M."/>
            <person name="Andrzejewski T.M."/>
            <person name="Davidsen T.M."/>
            <person name="Wayne K.J."/>
            <person name="Tettelin H."/>
            <person name="Glass J.I."/>
            <person name="Rusch D."/>
            <person name="Podicherti R."/>
            <person name="Tsui H.-C.T."/>
            <person name="Winkler M.E."/>
        </authorList>
    </citation>
    <scope>NUCLEOTIDE SEQUENCE</scope>
</reference>
<dbReference type="AlphaFoldDB" id="A0A382EX65"/>
<dbReference type="PANTHER" id="PTHR35889:SF3">
    <property type="entry name" value="F-BOX DOMAIN-CONTAINING PROTEIN"/>
    <property type="match status" value="1"/>
</dbReference>
<sequence length="523" mass="59541">MTSADRLTNMRRKTLLLASFSILVNWLSAEEKVSPEALAFWKEEAKPLLEQNCWKCHGAKERIKGDLRLTTRDGVIKGGEIGAAVNLEKPETSLLLEMLSYKDEDHEMPPIGKLKDSEIAVLEKWIKLGLPFASEDEILGKEGHEVAAGEDNTKVTERTMSHWAFVKPKRIELPEVKDKSAKHPIDRFILAKLDASGLKPNPLASKEALLRRAYFDLTGIAPTPDQVSDFLADDSADAFEEVIDGLLASPQYGEKWGRHWLDLVRYAETNGYERDSEKPMAWRFRDYVIKAFNDNKPYDRFVQEQLAGDELPDADADAITATGFHRLGIWDDEPADRKKARYDYLDDILRTTSDVFLGMTIGCARCHDHKIDPIPTKDYYSLLSFFANVSNHGKGKTNLVKVESFSGNGEYDKQFEQWSKREGDLRRQLDKIEKDFLEELELRQPEIKVNKPGKNTKAKQNIILHDARSGEVAWNYSTKKPDDHWFEIAYDDSKWDSGKAGFGVKGTPGAVVRTEWRSKAIWM</sequence>
<evidence type="ECO:0008006" key="4">
    <source>
        <dbReference type="Google" id="ProtNLM"/>
    </source>
</evidence>
<name>A0A382EX65_9ZZZZ</name>
<dbReference type="GO" id="GO:0009055">
    <property type="term" value="F:electron transfer activity"/>
    <property type="evidence" value="ECO:0007669"/>
    <property type="project" value="InterPro"/>
</dbReference>
<feature type="non-terminal residue" evidence="3">
    <location>
        <position position="523"/>
    </location>
</feature>
<feature type="domain" description="DUF1549" evidence="1">
    <location>
        <begin position="184"/>
        <end position="390"/>
    </location>
</feature>
<dbReference type="InterPro" id="IPR011444">
    <property type="entry name" value="DUF1549"/>
</dbReference>
<evidence type="ECO:0000259" key="1">
    <source>
        <dbReference type="Pfam" id="PF07583"/>
    </source>
</evidence>
<proteinExistence type="predicted"/>
<accession>A0A382EX65</accession>
<feature type="domain" description="Cytochrome C Planctomycete-type" evidence="2">
    <location>
        <begin position="53"/>
        <end position="110"/>
    </location>
</feature>
<dbReference type="InterPro" id="IPR036909">
    <property type="entry name" value="Cyt_c-like_dom_sf"/>
</dbReference>
<dbReference type="Pfam" id="PF07583">
    <property type="entry name" value="PSCyt2"/>
    <property type="match status" value="1"/>
</dbReference>
<dbReference type="GO" id="GO:0020037">
    <property type="term" value="F:heme binding"/>
    <property type="evidence" value="ECO:0007669"/>
    <property type="project" value="InterPro"/>
</dbReference>
<gene>
    <name evidence="3" type="ORF">METZ01_LOCUS207385</name>
</gene>
<dbReference type="InterPro" id="IPR011429">
    <property type="entry name" value="Cyt_c_Planctomycete-type"/>
</dbReference>
<organism evidence="3">
    <name type="scientific">marine metagenome</name>
    <dbReference type="NCBI Taxonomy" id="408172"/>
    <lineage>
        <taxon>unclassified sequences</taxon>
        <taxon>metagenomes</taxon>
        <taxon>ecological metagenomes</taxon>
    </lineage>
</organism>